<protein>
    <submittedName>
        <fullName evidence="1">HAD hydrolase-like protein</fullName>
    </submittedName>
</protein>
<reference evidence="1 2" key="1">
    <citation type="submission" date="2021-08" db="EMBL/GenBank/DDBJ databases">
        <title>FDA dAtabase for Regulatory Grade micrObial Sequences (FDA-ARGOS): Supporting development and validation of Infectious Disease Dx tests.</title>
        <authorList>
            <person name="Sproer C."/>
            <person name="Gronow S."/>
            <person name="Severitt S."/>
            <person name="Schroder I."/>
            <person name="Tallon L."/>
            <person name="Sadzewicz L."/>
            <person name="Zhao X."/>
            <person name="Boylan J."/>
            <person name="Ott S."/>
            <person name="Bowen H."/>
            <person name="Vavikolanu K."/>
            <person name="Hazen T."/>
            <person name="Aluvathingal J."/>
            <person name="Nadendla S."/>
            <person name="Lowell S."/>
            <person name="Myers T."/>
            <person name="Yan Y."/>
            <person name="Sichtig H."/>
        </authorList>
    </citation>
    <scope>NUCLEOTIDE SEQUENCE [LARGE SCALE GENOMIC DNA]</scope>
    <source>
        <strain evidence="1 2">FDAARGOS_1460</strain>
    </source>
</reference>
<dbReference type="SFLD" id="SFLDG01129">
    <property type="entry name" value="C1.5:_HAD__Beta-PGM__Phosphata"/>
    <property type="match status" value="1"/>
</dbReference>
<dbReference type="EMBL" id="JAIPME010000002">
    <property type="protein sequence ID" value="MBZ2387204.1"/>
    <property type="molecule type" value="Genomic_DNA"/>
</dbReference>
<dbReference type="InterPro" id="IPR023214">
    <property type="entry name" value="HAD_sf"/>
</dbReference>
<sequence>MILVFDFDGTIHKTEIAYKKAITESLDELNFDINDFDFKSFIGMGPKEVWDIILKDDSDKTPYIEKNGDRIIKYMKEAGELYDGAIETLSYLKGKYDLYILSKCRRVYMEAAREKFGLDRFFSKYFIGEDYEFLDKYKILRQEIKDDYIIIGDRREDMEAGLKNGKKAIFAAYGYGSSFEGVGAYKKISSIKELDDIL</sequence>
<dbReference type="PANTHER" id="PTHR43434:SF1">
    <property type="entry name" value="PHOSPHOGLYCOLATE PHOSPHATASE"/>
    <property type="match status" value="1"/>
</dbReference>
<dbReference type="Proteomes" id="UP000734271">
    <property type="component" value="Unassembled WGS sequence"/>
</dbReference>
<organism evidence="1 2">
    <name type="scientific">Anaerococcus murdochii</name>
    <dbReference type="NCBI Taxonomy" id="411577"/>
    <lineage>
        <taxon>Bacteria</taxon>
        <taxon>Bacillati</taxon>
        <taxon>Bacillota</taxon>
        <taxon>Tissierellia</taxon>
        <taxon>Tissierellales</taxon>
        <taxon>Peptoniphilaceae</taxon>
        <taxon>Anaerococcus</taxon>
    </lineage>
</organism>
<dbReference type="InterPro" id="IPR041492">
    <property type="entry name" value="HAD_2"/>
</dbReference>
<dbReference type="SFLD" id="SFLDS00003">
    <property type="entry name" value="Haloacid_Dehalogenase"/>
    <property type="match status" value="1"/>
</dbReference>
<gene>
    <name evidence="1" type="ORF">K8P03_07895</name>
</gene>
<evidence type="ECO:0000313" key="1">
    <source>
        <dbReference type="EMBL" id="MBZ2387204.1"/>
    </source>
</evidence>
<dbReference type="Gene3D" id="3.40.50.1000">
    <property type="entry name" value="HAD superfamily/HAD-like"/>
    <property type="match status" value="1"/>
</dbReference>
<dbReference type="InterPro" id="IPR036412">
    <property type="entry name" value="HAD-like_sf"/>
</dbReference>
<dbReference type="PANTHER" id="PTHR43434">
    <property type="entry name" value="PHOSPHOGLYCOLATE PHOSPHATASE"/>
    <property type="match status" value="1"/>
</dbReference>
<keyword evidence="2" id="KW-1185">Reference proteome</keyword>
<name>A0ABS7T093_9FIRM</name>
<accession>A0ABS7T093</accession>
<dbReference type="InterPro" id="IPR050155">
    <property type="entry name" value="HAD-like_hydrolase_sf"/>
</dbReference>
<comment type="caution">
    <text evidence="1">The sequence shown here is derived from an EMBL/GenBank/DDBJ whole genome shotgun (WGS) entry which is preliminary data.</text>
</comment>
<dbReference type="RefSeq" id="WP_223420158.1">
    <property type="nucleotide sequence ID" value="NZ_JAIPME010000002.1"/>
</dbReference>
<dbReference type="SUPFAM" id="SSF56784">
    <property type="entry name" value="HAD-like"/>
    <property type="match status" value="1"/>
</dbReference>
<dbReference type="InterPro" id="IPR023198">
    <property type="entry name" value="PGP-like_dom2"/>
</dbReference>
<proteinExistence type="predicted"/>
<dbReference type="Gene3D" id="1.10.150.240">
    <property type="entry name" value="Putative phosphatase, domain 2"/>
    <property type="match status" value="1"/>
</dbReference>
<evidence type="ECO:0000313" key="2">
    <source>
        <dbReference type="Proteomes" id="UP000734271"/>
    </source>
</evidence>
<dbReference type="Pfam" id="PF13419">
    <property type="entry name" value="HAD_2"/>
    <property type="match status" value="1"/>
</dbReference>